<name>A0A9J7L6X7_BRAFL</name>
<dbReference type="InterPro" id="IPR045175">
    <property type="entry name" value="M28_fam"/>
</dbReference>
<comment type="cofactor">
    <cofactor evidence="1">
        <name>Zn(2+)</name>
        <dbReference type="ChEBI" id="CHEBI:29105"/>
    </cofactor>
</comment>
<dbReference type="OrthoDB" id="10107433at2759"/>
<keyword evidence="6" id="KW-1185">Reference proteome</keyword>
<dbReference type="InterPro" id="IPR007484">
    <property type="entry name" value="Peptidase_M28"/>
</dbReference>
<keyword evidence="4" id="KW-0472">Membrane</keyword>
<evidence type="ECO:0000256" key="2">
    <source>
        <dbReference type="ARBA" id="ARBA00005634"/>
    </source>
</evidence>
<dbReference type="Gene3D" id="3.40.630.10">
    <property type="entry name" value="Zn peptidases"/>
    <property type="match status" value="1"/>
</dbReference>
<dbReference type="RefSeq" id="XP_035676690.1">
    <property type="nucleotide sequence ID" value="XM_035820797.1"/>
</dbReference>
<accession>A0A9J7L6X7</accession>
<evidence type="ECO:0000256" key="1">
    <source>
        <dbReference type="ARBA" id="ARBA00001947"/>
    </source>
</evidence>
<protein>
    <submittedName>
        <fullName evidence="7">Uncharacterized protein LOC118415887 isoform X1</fullName>
    </submittedName>
</protein>
<evidence type="ECO:0000313" key="6">
    <source>
        <dbReference type="Proteomes" id="UP000001554"/>
    </source>
</evidence>
<evidence type="ECO:0000313" key="7">
    <source>
        <dbReference type="RefSeq" id="XP_035676690.1"/>
    </source>
</evidence>
<feature type="region of interest" description="Disordered" evidence="3">
    <location>
        <begin position="1"/>
        <end position="32"/>
    </location>
</feature>
<dbReference type="GeneID" id="118415887"/>
<evidence type="ECO:0000256" key="3">
    <source>
        <dbReference type="SAM" id="MobiDB-lite"/>
    </source>
</evidence>
<dbReference type="SUPFAM" id="SSF53187">
    <property type="entry name" value="Zn-dependent exopeptidases"/>
    <property type="match status" value="1"/>
</dbReference>
<evidence type="ECO:0000256" key="4">
    <source>
        <dbReference type="SAM" id="Phobius"/>
    </source>
</evidence>
<comment type="similarity">
    <text evidence="2">Belongs to the peptidase M28 family. M28B subfamily.</text>
</comment>
<feature type="domain" description="Peptidase M28" evidence="5">
    <location>
        <begin position="139"/>
        <end position="193"/>
    </location>
</feature>
<dbReference type="Pfam" id="PF04389">
    <property type="entry name" value="Peptidase_M28"/>
    <property type="match status" value="1"/>
</dbReference>
<dbReference type="AlphaFoldDB" id="A0A9J7L6X7"/>
<dbReference type="KEGG" id="bfo:118415887"/>
<dbReference type="Proteomes" id="UP000001554">
    <property type="component" value="Chromosome 5"/>
</dbReference>
<reference evidence="7" key="2">
    <citation type="submission" date="2025-08" db="UniProtKB">
        <authorList>
            <consortium name="RefSeq"/>
        </authorList>
    </citation>
    <scope>IDENTIFICATION</scope>
    <source>
        <strain evidence="7">S238N-H82</strain>
        <tissue evidence="7">Testes</tissue>
    </source>
</reference>
<feature type="transmembrane region" description="Helical" evidence="4">
    <location>
        <begin position="565"/>
        <end position="591"/>
    </location>
</feature>
<keyword evidence="4" id="KW-1133">Transmembrane helix</keyword>
<organism evidence="6 7">
    <name type="scientific">Branchiostoma floridae</name>
    <name type="common">Florida lancelet</name>
    <name type="synonym">Amphioxus</name>
    <dbReference type="NCBI Taxonomy" id="7739"/>
    <lineage>
        <taxon>Eukaryota</taxon>
        <taxon>Metazoa</taxon>
        <taxon>Chordata</taxon>
        <taxon>Cephalochordata</taxon>
        <taxon>Leptocardii</taxon>
        <taxon>Amphioxiformes</taxon>
        <taxon>Branchiostomatidae</taxon>
        <taxon>Branchiostoma</taxon>
    </lineage>
</organism>
<proteinExistence type="inferred from homology"/>
<dbReference type="PANTHER" id="PTHR12147:SF26">
    <property type="entry name" value="PEPTIDASE M28 DOMAIN-CONTAINING PROTEIN"/>
    <property type="match status" value="1"/>
</dbReference>
<reference evidence="6" key="1">
    <citation type="journal article" date="2020" name="Nat. Ecol. Evol.">
        <title>Deeply conserved synteny resolves early events in vertebrate evolution.</title>
        <authorList>
            <person name="Simakov O."/>
            <person name="Marletaz F."/>
            <person name="Yue J.X."/>
            <person name="O'Connell B."/>
            <person name="Jenkins J."/>
            <person name="Brandt A."/>
            <person name="Calef R."/>
            <person name="Tung C.H."/>
            <person name="Huang T.K."/>
            <person name="Schmutz J."/>
            <person name="Satoh N."/>
            <person name="Yu J.K."/>
            <person name="Putnam N.H."/>
            <person name="Green R.E."/>
            <person name="Rokhsar D.S."/>
        </authorList>
    </citation>
    <scope>NUCLEOTIDE SEQUENCE [LARGE SCALE GENOMIC DNA]</scope>
    <source>
        <strain evidence="6">S238N-H82</strain>
    </source>
</reference>
<gene>
    <name evidence="7" type="primary">LOC118415887</name>
</gene>
<dbReference type="GO" id="GO:0006508">
    <property type="term" value="P:proteolysis"/>
    <property type="evidence" value="ECO:0000318"/>
    <property type="project" value="GO_Central"/>
</dbReference>
<dbReference type="PANTHER" id="PTHR12147">
    <property type="entry name" value="METALLOPEPTIDASE M28 FAMILY MEMBER"/>
    <property type="match status" value="1"/>
</dbReference>
<dbReference type="GO" id="GO:0008235">
    <property type="term" value="F:metalloexopeptidase activity"/>
    <property type="evidence" value="ECO:0007669"/>
    <property type="project" value="InterPro"/>
</dbReference>
<evidence type="ECO:0000259" key="5">
    <source>
        <dbReference type="Pfam" id="PF04389"/>
    </source>
</evidence>
<sequence>MKPVHMRTPPVQQRPRQSRGDHSDISSNSPERLCKGVGKTATMILSLSLLLVSIAGLEAAQPESSRDALRSLLTDHFTTPRHHVTNPDGLDAAENFIYDTFKSYNMQVIKQVFSLRKNGDTFYGVNVLGLWPGRYFMTKQDKPVLLTAHYESPYDMSGVEDNGSGLAALLESARLITSQPCLQDYTVVFTAFDFSANLERDLQITPCATLACGCRKFVQNILVPFMNNSDIGTNDIQGVIVLDALLNYNNTPGAQEIPNEDSFQLVPGLVDSANAIRDDGYRGDFVAVISREVDSPLAAAFNSKFDEAGNSQYKRRSLTLPFTAITDQTKQDPLWPLYDGLTDADVKAFYEVVPDLKAIFLTDTVIFRGREKKWSSLTADDSMTITDERLDFLKKTTDAVTRMVEDLTGHKETCGKDPLTEFPGQAGYQMKGKLQMTDVTNENVKFTVHDVQPHGIVTVTLAGQAWSLDMIGMFDPLEHILHLHIQVPAAGVNGQYFGTISCKVLGRFHFHDSAVMFTARMRGHCGSSELTFYGGRGGGSGGGFERAGFMALYKSDDTGSSGPSLALPVVLSLLGGMAFSAALAAVAWFVYTRRLANASANSLPMKENQ</sequence>
<keyword evidence="4" id="KW-0812">Transmembrane</keyword>